<gene>
    <name evidence="1" type="ORF">AB1Y20_007766</name>
</gene>
<evidence type="ECO:0000313" key="1">
    <source>
        <dbReference type="EMBL" id="KAL1506902.1"/>
    </source>
</evidence>
<sequence length="109" mass="11611">MLVTVLYSIACVMRMSSPHDSRLNEFICRLICCSVGFVPLCHDATPMSLTSGLDLRGVNAQVSLRATGITLPTVSAAAQITSTAISCYVLAETKALLKIAPGRVCFAEF</sequence>
<keyword evidence="2" id="KW-1185">Reference proteome</keyword>
<accession>A0AB34ISK1</accession>
<dbReference type="Proteomes" id="UP001515480">
    <property type="component" value="Unassembled WGS sequence"/>
</dbReference>
<evidence type="ECO:0000313" key="2">
    <source>
        <dbReference type="Proteomes" id="UP001515480"/>
    </source>
</evidence>
<protein>
    <recommendedName>
        <fullName evidence="3">Secreted protein</fullName>
    </recommendedName>
</protein>
<reference evidence="1 2" key="1">
    <citation type="journal article" date="2024" name="Science">
        <title>Giant polyketide synthase enzymes in the biosynthesis of giant marine polyether toxins.</title>
        <authorList>
            <person name="Fallon T.R."/>
            <person name="Shende V.V."/>
            <person name="Wierzbicki I.H."/>
            <person name="Pendleton A.L."/>
            <person name="Watervoot N.F."/>
            <person name="Auber R.P."/>
            <person name="Gonzalez D.J."/>
            <person name="Wisecaver J.H."/>
            <person name="Moore B.S."/>
        </authorList>
    </citation>
    <scope>NUCLEOTIDE SEQUENCE [LARGE SCALE GENOMIC DNA]</scope>
    <source>
        <strain evidence="1 2">12B1</strain>
    </source>
</reference>
<dbReference type="AlphaFoldDB" id="A0AB34ISK1"/>
<evidence type="ECO:0008006" key="3">
    <source>
        <dbReference type="Google" id="ProtNLM"/>
    </source>
</evidence>
<name>A0AB34ISK1_PRYPA</name>
<organism evidence="1 2">
    <name type="scientific">Prymnesium parvum</name>
    <name type="common">Toxic golden alga</name>
    <dbReference type="NCBI Taxonomy" id="97485"/>
    <lineage>
        <taxon>Eukaryota</taxon>
        <taxon>Haptista</taxon>
        <taxon>Haptophyta</taxon>
        <taxon>Prymnesiophyceae</taxon>
        <taxon>Prymnesiales</taxon>
        <taxon>Prymnesiaceae</taxon>
        <taxon>Prymnesium</taxon>
    </lineage>
</organism>
<comment type="caution">
    <text evidence="1">The sequence shown here is derived from an EMBL/GenBank/DDBJ whole genome shotgun (WGS) entry which is preliminary data.</text>
</comment>
<dbReference type="EMBL" id="JBGBPQ010000018">
    <property type="protein sequence ID" value="KAL1506902.1"/>
    <property type="molecule type" value="Genomic_DNA"/>
</dbReference>
<proteinExistence type="predicted"/>